<evidence type="ECO:0000313" key="2">
    <source>
        <dbReference type="Proteomes" id="UP000028487"/>
    </source>
</evidence>
<dbReference type="AlphaFoldDB" id="A0A077NZ36"/>
<evidence type="ECO:0000313" key="1">
    <source>
        <dbReference type="EMBL" id="CDH03768.1"/>
    </source>
</evidence>
<gene>
    <name evidence="1" type="ORF">XBFM1_850005</name>
</gene>
<comment type="caution">
    <text evidence="1">The sequence shown here is derived from an EMBL/GenBank/DDBJ whole genome shotgun (WGS) entry which is preliminary data.</text>
</comment>
<proteinExistence type="predicted"/>
<sequence>MNNPTLFKFAHGAGLMGEAEPEAILPLKRGPDGALGVRAAGGTGNQTTIKVDIVVHPDKNSEVKTTSGFESSGQDIAKFVDQRFKSLLHKSLGQGGDLNVVIKGDRR</sequence>
<accession>A0A077NZ36</accession>
<dbReference type="HOGENOM" id="CLU_150732_0_0_6"/>
<dbReference type="Proteomes" id="UP000028487">
    <property type="component" value="Unassembled WGS sequence"/>
</dbReference>
<dbReference type="EMBL" id="CBSV010000260">
    <property type="protein sequence ID" value="CDH03768.1"/>
    <property type="molecule type" value="Genomic_DNA"/>
</dbReference>
<organism evidence="1 2">
    <name type="scientific">Xenorhabdus bovienii str. feltiae Moldova</name>
    <dbReference type="NCBI Taxonomy" id="1398200"/>
    <lineage>
        <taxon>Bacteria</taxon>
        <taxon>Pseudomonadati</taxon>
        <taxon>Pseudomonadota</taxon>
        <taxon>Gammaproteobacteria</taxon>
        <taxon>Enterobacterales</taxon>
        <taxon>Morganellaceae</taxon>
        <taxon>Xenorhabdus</taxon>
    </lineage>
</organism>
<reference evidence="1" key="1">
    <citation type="submission" date="2013-07" db="EMBL/GenBank/DDBJ databases">
        <title>Sub-species coevolution in mutualistic symbiosis.</title>
        <authorList>
            <person name="Murfin K."/>
            <person name="Klassen J."/>
            <person name="Lee M."/>
            <person name="Forst S."/>
            <person name="Stock P."/>
            <person name="Goodrich-Blair H."/>
        </authorList>
    </citation>
    <scope>NUCLEOTIDE SEQUENCE [LARGE SCALE GENOMIC DNA]</scope>
    <source>
        <strain evidence="1">Feltiae Moldova</strain>
    </source>
</reference>
<name>A0A077NZ36_XENBV</name>
<dbReference type="RefSeq" id="WP_196244127.1">
    <property type="nucleotide sequence ID" value="NZ_CAWLWD010000076.1"/>
</dbReference>
<protein>
    <submittedName>
        <fullName evidence="1">Uncharacterized protein</fullName>
    </submittedName>
</protein>